<reference evidence="1" key="1">
    <citation type="submission" date="2023-07" db="EMBL/GenBank/DDBJ databases">
        <authorList>
            <consortium name="CYATHOMIX"/>
        </authorList>
    </citation>
    <scope>NUCLEOTIDE SEQUENCE</scope>
    <source>
        <strain evidence="1">N/A</strain>
    </source>
</reference>
<proteinExistence type="predicted"/>
<keyword evidence="2" id="KW-1185">Reference proteome</keyword>
<dbReference type="Proteomes" id="UP001176961">
    <property type="component" value="Unassembled WGS sequence"/>
</dbReference>
<sequence length="81" mass="9073">MGCFGYRRSCESWENTNHVCSEVSKKKISLADDEKLISGTIGNQDTFYSLIGKFPLITARFYGRMWMTSAEGPLKAAGDKK</sequence>
<evidence type="ECO:0000313" key="2">
    <source>
        <dbReference type="Proteomes" id="UP001176961"/>
    </source>
</evidence>
<organism evidence="1 2">
    <name type="scientific">Cylicocyclus nassatus</name>
    <name type="common">Nematode worm</name>
    <dbReference type="NCBI Taxonomy" id="53992"/>
    <lineage>
        <taxon>Eukaryota</taxon>
        <taxon>Metazoa</taxon>
        <taxon>Ecdysozoa</taxon>
        <taxon>Nematoda</taxon>
        <taxon>Chromadorea</taxon>
        <taxon>Rhabditida</taxon>
        <taxon>Rhabditina</taxon>
        <taxon>Rhabditomorpha</taxon>
        <taxon>Strongyloidea</taxon>
        <taxon>Strongylidae</taxon>
        <taxon>Cylicocyclus</taxon>
    </lineage>
</organism>
<evidence type="ECO:0000313" key="1">
    <source>
        <dbReference type="EMBL" id="CAJ0588083.1"/>
    </source>
</evidence>
<accession>A0AA36GEK1</accession>
<comment type="caution">
    <text evidence="1">The sequence shown here is derived from an EMBL/GenBank/DDBJ whole genome shotgun (WGS) entry which is preliminary data.</text>
</comment>
<gene>
    <name evidence="1" type="ORF">CYNAS_LOCUS66</name>
</gene>
<dbReference type="AlphaFoldDB" id="A0AA36GEK1"/>
<protein>
    <submittedName>
        <fullName evidence="1">Uncharacterized protein</fullName>
    </submittedName>
</protein>
<dbReference type="EMBL" id="CATQJL010000001">
    <property type="protein sequence ID" value="CAJ0588083.1"/>
    <property type="molecule type" value="Genomic_DNA"/>
</dbReference>
<name>A0AA36GEK1_CYLNA</name>